<dbReference type="PROSITE" id="PS50076">
    <property type="entry name" value="DNAJ_2"/>
    <property type="match status" value="1"/>
</dbReference>
<dbReference type="Gene3D" id="3.40.50.300">
    <property type="entry name" value="P-loop containing nucleotide triphosphate hydrolases"/>
    <property type="match status" value="1"/>
</dbReference>
<keyword evidence="5" id="KW-1185">Reference proteome</keyword>
<keyword evidence="1" id="KW-0106">Calcium</keyword>
<dbReference type="InterPro" id="IPR027417">
    <property type="entry name" value="P-loop_NTPase"/>
</dbReference>
<dbReference type="PRINTS" id="PR00326">
    <property type="entry name" value="GTP1OBG"/>
</dbReference>
<dbReference type="SMART" id="SM00271">
    <property type="entry name" value="DnaJ"/>
    <property type="match status" value="1"/>
</dbReference>
<dbReference type="InterPro" id="IPR002048">
    <property type="entry name" value="EF_hand_dom"/>
</dbReference>
<sequence length="721" mass="81813">MKVEEVVSIKSIFDACDDGNGTLDIGDEFQHVATEIIASQLGNTTQARERVLQLCERSFAMIDSDGSGTVDFEEFIRWYASRSFSTSLLLTDAERGMRELAKRCGVNANTLDKVKEYFDAVDTDGSGNIQFEEFSVVLPRMLQLPCGFELPESRIRYFWSEANLQKRVRLSEDMPKGVDFYDVLGVDKLATQDEIRSAYKRLIRETHPDVNPSSDAADRFIQAQEAFRWLSDPQQREVYDGVGGKFGEDALYDYSDEPILGSLTEIQEIEELTAAIDLVNQCRREITTRGEVKIKHHISDIRQRFRVYGAERMKYVRNFFNQRLKKILGYPKLIRRLHPFERLSVELALTHHWNKTGVAFGHALACLKELRLQIHEIGTHRANACMVADVLSKTTGRAQRLGMLLWFGDNCSLEGCSQLCNSTERKNSVDWNCRNLAPSSLSHLSFFLIDSWRKVGLCSCNPEAERGRLATFIADEGIEEIFDLVTDWEPVFQQFIGCQRAVFRSPSIDLDKPTVVFIGAPNVGKSSLVRSISTGRPEVSDYLYTTKELTIGHLWHFIAGTPLLIHGQIVDSPGLKFGPGGDHNLMDKLTIGSMENLPTGVVFVFDPYPYTHGLLDVDAQVKLRDSLRARFPRRPWLDVITKIDRTEEEVKENIERLMTLYPDALQVSAFDGTGLDDLNMEVRGLLEEMTKVVRQLQRTKIRQLRMGDVETAVNKEANHCG</sequence>
<evidence type="ECO:0000259" key="2">
    <source>
        <dbReference type="PROSITE" id="PS50076"/>
    </source>
</evidence>
<evidence type="ECO:0000313" key="4">
    <source>
        <dbReference type="EMBL" id="CAK9076439.1"/>
    </source>
</evidence>
<dbReference type="InterPro" id="IPR001623">
    <property type="entry name" value="DnaJ_domain"/>
</dbReference>
<reference evidence="4 5" key="1">
    <citation type="submission" date="2024-02" db="EMBL/GenBank/DDBJ databases">
        <authorList>
            <person name="Chen Y."/>
            <person name="Shah S."/>
            <person name="Dougan E. K."/>
            <person name="Thang M."/>
            <person name="Chan C."/>
        </authorList>
    </citation>
    <scope>NUCLEOTIDE SEQUENCE [LARGE SCALE GENOMIC DNA]</scope>
</reference>
<dbReference type="InterPro" id="IPR006073">
    <property type="entry name" value="GTP-bd"/>
</dbReference>
<dbReference type="SUPFAM" id="SSF46565">
    <property type="entry name" value="Chaperone J-domain"/>
    <property type="match status" value="1"/>
</dbReference>
<dbReference type="Pfam" id="PF00226">
    <property type="entry name" value="DnaJ"/>
    <property type="match status" value="1"/>
</dbReference>
<evidence type="ECO:0000313" key="5">
    <source>
        <dbReference type="Proteomes" id="UP001642484"/>
    </source>
</evidence>
<dbReference type="PROSITE" id="PS50222">
    <property type="entry name" value="EF_HAND_2"/>
    <property type="match status" value="2"/>
</dbReference>
<evidence type="ECO:0000256" key="1">
    <source>
        <dbReference type="ARBA" id="ARBA00022837"/>
    </source>
</evidence>
<dbReference type="Pfam" id="PF13202">
    <property type="entry name" value="EF-hand_5"/>
    <property type="match status" value="2"/>
</dbReference>
<dbReference type="Pfam" id="PF01926">
    <property type="entry name" value="MMR_HSR1"/>
    <property type="match status" value="1"/>
</dbReference>
<dbReference type="Gene3D" id="1.10.287.110">
    <property type="entry name" value="DnaJ domain"/>
    <property type="match status" value="1"/>
</dbReference>
<dbReference type="InterPro" id="IPR018247">
    <property type="entry name" value="EF_Hand_1_Ca_BS"/>
</dbReference>
<gene>
    <name evidence="4" type="ORF">CCMP2556_LOCUS37658</name>
</gene>
<feature type="domain" description="J" evidence="2">
    <location>
        <begin position="179"/>
        <end position="243"/>
    </location>
</feature>
<dbReference type="PRINTS" id="PR00625">
    <property type="entry name" value="JDOMAIN"/>
</dbReference>
<accession>A0ABP0PKR4</accession>
<dbReference type="Proteomes" id="UP001642484">
    <property type="component" value="Unassembled WGS sequence"/>
</dbReference>
<name>A0ABP0PKR4_9DINO</name>
<evidence type="ECO:0000259" key="3">
    <source>
        <dbReference type="PROSITE" id="PS50222"/>
    </source>
</evidence>
<dbReference type="PROSITE" id="PS00018">
    <property type="entry name" value="EF_HAND_1"/>
    <property type="match status" value="2"/>
</dbReference>
<feature type="domain" description="EF-hand" evidence="3">
    <location>
        <begin position="109"/>
        <end position="144"/>
    </location>
</feature>
<dbReference type="EMBL" id="CAXAMN010023273">
    <property type="protein sequence ID" value="CAK9076439.1"/>
    <property type="molecule type" value="Genomic_DNA"/>
</dbReference>
<dbReference type="SUPFAM" id="SSF52540">
    <property type="entry name" value="P-loop containing nucleoside triphosphate hydrolases"/>
    <property type="match status" value="1"/>
</dbReference>
<dbReference type="InterPro" id="IPR011992">
    <property type="entry name" value="EF-hand-dom_pair"/>
</dbReference>
<dbReference type="PANTHER" id="PTHR45759">
    <property type="entry name" value="NUCLEOLAR GTP-BINDING PROTEIN 1"/>
    <property type="match status" value="1"/>
</dbReference>
<dbReference type="SMART" id="SM00054">
    <property type="entry name" value="EFh"/>
    <property type="match status" value="3"/>
</dbReference>
<feature type="domain" description="EF-hand" evidence="3">
    <location>
        <begin position="50"/>
        <end position="85"/>
    </location>
</feature>
<protein>
    <recommendedName>
        <fullName evidence="6">Calmodulin</fullName>
    </recommendedName>
</protein>
<evidence type="ECO:0008006" key="6">
    <source>
        <dbReference type="Google" id="ProtNLM"/>
    </source>
</evidence>
<dbReference type="InterPro" id="IPR036869">
    <property type="entry name" value="J_dom_sf"/>
</dbReference>
<organism evidence="4 5">
    <name type="scientific">Durusdinium trenchii</name>
    <dbReference type="NCBI Taxonomy" id="1381693"/>
    <lineage>
        <taxon>Eukaryota</taxon>
        <taxon>Sar</taxon>
        <taxon>Alveolata</taxon>
        <taxon>Dinophyceae</taxon>
        <taxon>Suessiales</taxon>
        <taxon>Symbiodiniaceae</taxon>
        <taxon>Durusdinium</taxon>
    </lineage>
</organism>
<dbReference type="CDD" id="cd06257">
    <property type="entry name" value="DnaJ"/>
    <property type="match status" value="1"/>
</dbReference>
<proteinExistence type="predicted"/>
<dbReference type="SUPFAM" id="SSF47473">
    <property type="entry name" value="EF-hand"/>
    <property type="match status" value="1"/>
</dbReference>
<dbReference type="Gene3D" id="1.10.238.10">
    <property type="entry name" value="EF-hand"/>
    <property type="match status" value="2"/>
</dbReference>
<comment type="caution">
    <text evidence="4">The sequence shown here is derived from an EMBL/GenBank/DDBJ whole genome shotgun (WGS) entry which is preliminary data.</text>
</comment>